<evidence type="ECO:0000313" key="2">
    <source>
        <dbReference type="Proteomes" id="UP000319859"/>
    </source>
</evidence>
<dbReference type="Gene3D" id="3.30.1330.40">
    <property type="entry name" value="RutC-like"/>
    <property type="match status" value="1"/>
</dbReference>
<organism evidence="1 2">
    <name type="scientific">Nitrospirillum amazonense</name>
    <dbReference type="NCBI Taxonomy" id="28077"/>
    <lineage>
        <taxon>Bacteria</taxon>
        <taxon>Pseudomonadati</taxon>
        <taxon>Pseudomonadota</taxon>
        <taxon>Alphaproteobacteria</taxon>
        <taxon>Rhodospirillales</taxon>
        <taxon>Azospirillaceae</taxon>
        <taxon>Nitrospirillum</taxon>
    </lineage>
</organism>
<reference evidence="1 2" key="1">
    <citation type="submission" date="2019-06" db="EMBL/GenBank/DDBJ databases">
        <title>Genomic Encyclopedia of Type Strains, Phase IV (KMG-V): Genome sequencing to study the core and pangenomes of soil and plant-associated prokaryotes.</title>
        <authorList>
            <person name="Whitman W."/>
        </authorList>
    </citation>
    <scope>NUCLEOTIDE SEQUENCE [LARGE SCALE GENOMIC DNA]</scope>
    <source>
        <strain evidence="1 2">BR 11880</strain>
    </source>
</reference>
<dbReference type="Pfam" id="PF01042">
    <property type="entry name" value="Ribonuc_L-PSP"/>
    <property type="match status" value="1"/>
</dbReference>
<dbReference type="GO" id="GO:0019239">
    <property type="term" value="F:deaminase activity"/>
    <property type="evidence" value="ECO:0007669"/>
    <property type="project" value="TreeGrafter"/>
</dbReference>
<comment type="caution">
    <text evidence="1">The sequence shown here is derived from an EMBL/GenBank/DDBJ whole genome shotgun (WGS) entry which is preliminary data.</text>
</comment>
<protein>
    <submittedName>
        <fullName evidence="1">Enamine deaminase RidA (YjgF/YER057c/UK114 family)</fullName>
    </submittedName>
</protein>
<dbReference type="SUPFAM" id="SSF55298">
    <property type="entry name" value="YjgF-like"/>
    <property type="match status" value="1"/>
</dbReference>
<dbReference type="InterPro" id="IPR035959">
    <property type="entry name" value="RutC-like_sf"/>
</dbReference>
<dbReference type="Proteomes" id="UP000319859">
    <property type="component" value="Unassembled WGS sequence"/>
</dbReference>
<dbReference type="PANTHER" id="PTHR11803">
    <property type="entry name" value="2-IMINOBUTANOATE/2-IMINOPROPANOATE DEAMINASE RIDA"/>
    <property type="match status" value="1"/>
</dbReference>
<evidence type="ECO:0000313" key="1">
    <source>
        <dbReference type="EMBL" id="TWB19036.1"/>
    </source>
</evidence>
<dbReference type="InterPro" id="IPR006175">
    <property type="entry name" value="YjgF/YER057c/UK114"/>
</dbReference>
<gene>
    <name evidence="1" type="ORF">FBZ89_10892</name>
</gene>
<sequence>MTTHSTRSPERRMARFLGALALTAVLAGIITEAGIISSSGTATAKQPITRTDAAGGFPISAAISVPAGSDVVYLSGMTPSVADPSAPKGSPQAYGDTATQTVSTLNKIKEALAAQKLTLGDVVMMHVYLVGDPAHDGKMDFAGMMSGYTQFFGTAEQPNKPARTTVQVAGLAAPGLMVEIEVIAARAP</sequence>
<accession>A0A560FBP1</accession>
<dbReference type="CDD" id="cd06151">
    <property type="entry name" value="YjgF_YER057c_UK114_like_3"/>
    <property type="match status" value="1"/>
</dbReference>
<dbReference type="PANTHER" id="PTHR11803:SF59">
    <property type="entry name" value="ENDORIBONUCLEASE"/>
    <property type="match status" value="1"/>
</dbReference>
<proteinExistence type="predicted"/>
<name>A0A560FBP1_9PROT</name>
<dbReference type="GO" id="GO:0005829">
    <property type="term" value="C:cytosol"/>
    <property type="evidence" value="ECO:0007669"/>
    <property type="project" value="TreeGrafter"/>
</dbReference>
<dbReference type="RefSeq" id="WP_246172218.1">
    <property type="nucleotide sequence ID" value="NZ_VITN01000008.1"/>
</dbReference>
<dbReference type="EMBL" id="VITN01000008">
    <property type="protein sequence ID" value="TWB19036.1"/>
    <property type="molecule type" value="Genomic_DNA"/>
</dbReference>
<dbReference type="AlphaFoldDB" id="A0A560FBP1"/>